<feature type="domain" description="Peptidase S8/S53" evidence="6">
    <location>
        <begin position="61"/>
        <end position="190"/>
    </location>
</feature>
<dbReference type="PRINTS" id="PR00723">
    <property type="entry name" value="SUBTILISIN"/>
</dbReference>
<feature type="non-terminal residue" evidence="7">
    <location>
        <position position="1"/>
    </location>
</feature>
<accession>A0A4P9YXL3</accession>
<evidence type="ECO:0000313" key="7">
    <source>
        <dbReference type="EMBL" id="RKP24754.1"/>
    </source>
</evidence>
<evidence type="ECO:0000256" key="3">
    <source>
        <dbReference type="ARBA" id="ARBA00022801"/>
    </source>
</evidence>
<comment type="caution">
    <text evidence="5">Lacks conserved residue(s) required for the propagation of feature annotation.</text>
</comment>
<keyword evidence="3" id="KW-0378">Hydrolase</keyword>
<evidence type="ECO:0000256" key="4">
    <source>
        <dbReference type="ARBA" id="ARBA00022825"/>
    </source>
</evidence>
<dbReference type="InterPro" id="IPR022398">
    <property type="entry name" value="Peptidase_S8_His-AS"/>
</dbReference>
<dbReference type="SUPFAM" id="SSF52743">
    <property type="entry name" value="Subtilisin-like"/>
    <property type="match status" value="1"/>
</dbReference>
<dbReference type="InterPro" id="IPR015500">
    <property type="entry name" value="Peptidase_S8_subtilisin-rel"/>
</dbReference>
<keyword evidence="4" id="KW-0720">Serine protease</keyword>
<gene>
    <name evidence="7" type="ORF">SYNPS1DRAFT_4306</name>
</gene>
<protein>
    <submittedName>
        <fullName evidence="7">Peptidase S8/S53 domain-containing protein</fullName>
    </submittedName>
</protein>
<evidence type="ECO:0000256" key="1">
    <source>
        <dbReference type="ARBA" id="ARBA00011073"/>
    </source>
</evidence>
<keyword evidence="2" id="KW-0645">Protease</keyword>
<dbReference type="InterPro" id="IPR023827">
    <property type="entry name" value="Peptidase_S8_Asp-AS"/>
</dbReference>
<dbReference type="PROSITE" id="PS00136">
    <property type="entry name" value="SUBTILASE_ASP"/>
    <property type="match status" value="1"/>
</dbReference>
<organism evidence="7 8">
    <name type="scientific">Syncephalis pseudoplumigaleata</name>
    <dbReference type="NCBI Taxonomy" id="1712513"/>
    <lineage>
        <taxon>Eukaryota</taxon>
        <taxon>Fungi</taxon>
        <taxon>Fungi incertae sedis</taxon>
        <taxon>Zoopagomycota</taxon>
        <taxon>Zoopagomycotina</taxon>
        <taxon>Zoopagomycetes</taxon>
        <taxon>Zoopagales</taxon>
        <taxon>Piptocephalidaceae</taxon>
        <taxon>Syncephalis</taxon>
    </lineage>
</organism>
<name>A0A4P9YXL3_9FUNG</name>
<dbReference type="Gene3D" id="3.40.50.200">
    <property type="entry name" value="Peptidase S8/S53 domain"/>
    <property type="match status" value="1"/>
</dbReference>
<dbReference type="AlphaFoldDB" id="A0A4P9YXL3"/>
<dbReference type="PANTHER" id="PTHR43806">
    <property type="entry name" value="PEPTIDASE S8"/>
    <property type="match status" value="1"/>
</dbReference>
<dbReference type="Proteomes" id="UP000278143">
    <property type="component" value="Unassembled WGS sequence"/>
</dbReference>
<evidence type="ECO:0000313" key="8">
    <source>
        <dbReference type="Proteomes" id="UP000278143"/>
    </source>
</evidence>
<dbReference type="OrthoDB" id="206201at2759"/>
<proteinExistence type="inferred from homology"/>
<sequence length="190" mass="19669">FKGFSGKWSSDMVRELQRSHQVEYVEPQRILRVAGEQATSPSSWGLARISPSSHAHPDGAGAGIDIWIIDTGIMTAHPEFEGRARMSANFVAGEDTADLHGHGTHVAGIAGSMTYGVAKKASLIGVKVLDGQGAGSEADVIAGIQHAVQTARRGKSVINLSMSGTKSRAIDDAVNAAVAAGFPLVVAAGN</sequence>
<evidence type="ECO:0000256" key="5">
    <source>
        <dbReference type="PROSITE-ProRule" id="PRU01240"/>
    </source>
</evidence>
<evidence type="ECO:0000259" key="6">
    <source>
        <dbReference type="Pfam" id="PF00082"/>
    </source>
</evidence>
<dbReference type="InterPro" id="IPR050131">
    <property type="entry name" value="Peptidase_S8_subtilisin-like"/>
</dbReference>
<dbReference type="EMBL" id="KZ990052">
    <property type="protein sequence ID" value="RKP24754.1"/>
    <property type="molecule type" value="Genomic_DNA"/>
</dbReference>
<keyword evidence="8" id="KW-1185">Reference proteome</keyword>
<dbReference type="InterPro" id="IPR036852">
    <property type="entry name" value="Peptidase_S8/S53_dom_sf"/>
</dbReference>
<dbReference type="InterPro" id="IPR000209">
    <property type="entry name" value="Peptidase_S8/S53_dom"/>
</dbReference>
<reference evidence="8" key="1">
    <citation type="journal article" date="2018" name="Nat. Microbiol.">
        <title>Leveraging single-cell genomics to expand the fungal tree of life.</title>
        <authorList>
            <person name="Ahrendt S.R."/>
            <person name="Quandt C.A."/>
            <person name="Ciobanu D."/>
            <person name="Clum A."/>
            <person name="Salamov A."/>
            <person name="Andreopoulos B."/>
            <person name="Cheng J.F."/>
            <person name="Woyke T."/>
            <person name="Pelin A."/>
            <person name="Henrissat B."/>
            <person name="Reynolds N.K."/>
            <person name="Benny G.L."/>
            <person name="Smith M.E."/>
            <person name="James T.Y."/>
            <person name="Grigoriev I.V."/>
        </authorList>
    </citation>
    <scope>NUCLEOTIDE SEQUENCE [LARGE SCALE GENOMIC DNA]</scope>
    <source>
        <strain evidence="8">Benny S71-1</strain>
    </source>
</reference>
<comment type="similarity">
    <text evidence="1 5">Belongs to the peptidase S8 family.</text>
</comment>
<feature type="non-terminal residue" evidence="7">
    <location>
        <position position="190"/>
    </location>
</feature>
<dbReference type="PROSITE" id="PS00137">
    <property type="entry name" value="SUBTILASE_HIS"/>
    <property type="match status" value="1"/>
</dbReference>
<dbReference type="Pfam" id="PF00082">
    <property type="entry name" value="Peptidase_S8"/>
    <property type="match status" value="1"/>
</dbReference>
<dbReference type="GO" id="GO:0005615">
    <property type="term" value="C:extracellular space"/>
    <property type="evidence" value="ECO:0007669"/>
    <property type="project" value="TreeGrafter"/>
</dbReference>
<dbReference type="PROSITE" id="PS51892">
    <property type="entry name" value="SUBTILASE"/>
    <property type="match status" value="1"/>
</dbReference>
<dbReference type="GO" id="GO:0004252">
    <property type="term" value="F:serine-type endopeptidase activity"/>
    <property type="evidence" value="ECO:0007669"/>
    <property type="project" value="InterPro"/>
</dbReference>
<dbReference type="GO" id="GO:0006508">
    <property type="term" value="P:proteolysis"/>
    <property type="evidence" value="ECO:0007669"/>
    <property type="project" value="UniProtKB-KW"/>
</dbReference>
<evidence type="ECO:0000256" key="2">
    <source>
        <dbReference type="ARBA" id="ARBA00022670"/>
    </source>
</evidence>
<dbReference type="PANTHER" id="PTHR43806:SF11">
    <property type="entry name" value="CEREVISIN-RELATED"/>
    <property type="match status" value="1"/>
</dbReference>